<dbReference type="AlphaFoldDB" id="A0A4Y2LBS0"/>
<reference evidence="1 2" key="1">
    <citation type="journal article" date="2019" name="Sci. Rep.">
        <title>Orb-weaving spider Araneus ventricosus genome elucidates the spidroin gene catalogue.</title>
        <authorList>
            <person name="Kono N."/>
            <person name="Nakamura H."/>
            <person name="Ohtoshi R."/>
            <person name="Moran D.A.P."/>
            <person name="Shinohara A."/>
            <person name="Yoshida Y."/>
            <person name="Fujiwara M."/>
            <person name="Mori M."/>
            <person name="Tomita M."/>
            <person name="Arakawa K."/>
        </authorList>
    </citation>
    <scope>NUCLEOTIDE SEQUENCE [LARGE SCALE GENOMIC DNA]</scope>
</reference>
<organism evidence="1 2">
    <name type="scientific">Araneus ventricosus</name>
    <name type="common">Orbweaver spider</name>
    <name type="synonym">Epeira ventricosa</name>
    <dbReference type="NCBI Taxonomy" id="182803"/>
    <lineage>
        <taxon>Eukaryota</taxon>
        <taxon>Metazoa</taxon>
        <taxon>Ecdysozoa</taxon>
        <taxon>Arthropoda</taxon>
        <taxon>Chelicerata</taxon>
        <taxon>Arachnida</taxon>
        <taxon>Araneae</taxon>
        <taxon>Araneomorphae</taxon>
        <taxon>Entelegynae</taxon>
        <taxon>Araneoidea</taxon>
        <taxon>Araneidae</taxon>
        <taxon>Araneus</taxon>
    </lineage>
</organism>
<dbReference type="SUPFAM" id="SSF53098">
    <property type="entry name" value="Ribonuclease H-like"/>
    <property type="match status" value="1"/>
</dbReference>
<evidence type="ECO:0000313" key="1">
    <source>
        <dbReference type="EMBL" id="GBN11016.1"/>
    </source>
</evidence>
<dbReference type="Proteomes" id="UP000499080">
    <property type="component" value="Unassembled WGS sequence"/>
</dbReference>
<evidence type="ECO:0000313" key="2">
    <source>
        <dbReference type="Proteomes" id="UP000499080"/>
    </source>
</evidence>
<dbReference type="InterPro" id="IPR012337">
    <property type="entry name" value="RNaseH-like_sf"/>
</dbReference>
<dbReference type="PANTHER" id="PTHR22955:SF65">
    <property type="entry name" value="INTEGRASE CATALYTIC DOMAIN-CONTAINING PROTEIN"/>
    <property type="match status" value="1"/>
</dbReference>
<dbReference type="OrthoDB" id="407198at2759"/>
<dbReference type="Gene3D" id="3.30.420.10">
    <property type="entry name" value="Ribonuclease H-like superfamily/Ribonuclease H"/>
    <property type="match status" value="1"/>
</dbReference>
<gene>
    <name evidence="1" type="ORF">AVEN_263290_1</name>
</gene>
<sequence length="172" mass="19829">MWTDSKIVLHWIKNNPRIWKTFVQNRVEEIEGKASEVWNHCHGCESPADKITRENHRDSESKAIYTDGSKMDEGTGSAYCILEINGIIASWQGKLHHNNSVFQDEILGFKKAIEAASSLHRPIKIWTDRLSSLLVILNPKYHHSIVREIQTLLLSQKDINLRWLKAHVGYFG</sequence>
<accession>A0A4Y2LBS0</accession>
<dbReference type="InterPro" id="IPR036397">
    <property type="entry name" value="RNaseH_sf"/>
</dbReference>
<dbReference type="EMBL" id="BGPR01005530">
    <property type="protein sequence ID" value="GBN11016.1"/>
    <property type="molecule type" value="Genomic_DNA"/>
</dbReference>
<dbReference type="CDD" id="cd09276">
    <property type="entry name" value="Rnase_HI_RT_non_LTR"/>
    <property type="match status" value="1"/>
</dbReference>
<protein>
    <submittedName>
        <fullName evidence="1">Uncharacterized protein</fullName>
    </submittedName>
</protein>
<proteinExistence type="predicted"/>
<comment type="caution">
    <text evidence="1">The sequence shown here is derived from an EMBL/GenBank/DDBJ whole genome shotgun (WGS) entry which is preliminary data.</text>
</comment>
<dbReference type="PANTHER" id="PTHR22955">
    <property type="entry name" value="RETROTRANSPOSON"/>
    <property type="match status" value="1"/>
</dbReference>
<dbReference type="GO" id="GO:0003676">
    <property type="term" value="F:nucleic acid binding"/>
    <property type="evidence" value="ECO:0007669"/>
    <property type="project" value="InterPro"/>
</dbReference>
<name>A0A4Y2LBS0_ARAVE</name>
<keyword evidence="2" id="KW-1185">Reference proteome</keyword>